<accession>A0A0A9ZF81</accession>
<keyword evidence="1 5" id="KW-0245">EGF-like domain</keyword>
<dbReference type="Pfam" id="PF00053">
    <property type="entry name" value="EGF_laminin"/>
    <property type="match status" value="1"/>
</dbReference>
<comment type="caution">
    <text evidence="5">Lacks conserved residue(s) required for the propagation of feature annotation.</text>
</comment>
<protein>
    <submittedName>
        <fullName evidence="7">Tenascin-X</fullName>
    </submittedName>
</protein>
<dbReference type="PANTHER" id="PTHR11219">
    <property type="entry name" value="TENEURIN AND N-ACETYLGLUCOSAMINE-1-PHOSPHODIESTER ALPHA-N-ACETYLGLUCOSAMINIDASE"/>
    <property type="match status" value="1"/>
</dbReference>
<keyword evidence="2" id="KW-0677">Repeat</keyword>
<reference evidence="7" key="2">
    <citation type="submission" date="2014-07" db="EMBL/GenBank/DDBJ databases">
        <authorList>
            <person name="Hull J."/>
        </authorList>
    </citation>
    <scope>NUCLEOTIDE SEQUENCE</scope>
</reference>
<feature type="domain" description="EGF-like" evidence="6">
    <location>
        <begin position="8"/>
        <end position="41"/>
    </location>
</feature>
<dbReference type="AlphaFoldDB" id="A0A0A9ZF81"/>
<dbReference type="PRINTS" id="PR00011">
    <property type="entry name" value="EGFLAMININ"/>
</dbReference>
<dbReference type="Pfam" id="PF23106">
    <property type="entry name" value="EGF_Teneurin"/>
    <property type="match status" value="2"/>
</dbReference>
<dbReference type="Gene3D" id="2.10.25.10">
    <property type="entry name" value="Laminin"/>
    <property type="match status" value="2"/>
</dbReference>
<feature type="disulfide bond" evidence="5">
    <location>
        <begin position="31"/>
        <end position="40"/>
    </location>
</feature>
<reference evidence="7" key="1">
    <citation type="journal article" date="2014" name="PLoS ONE">
        <title>Transcriptome-Based Identification of ABC Transporters in the Western Tarnished Plant Bug Lygus hesperus.</title>
        <authorList>
            <person name="Hull J.J."/>
            <person name="Chaney K."/>
            <person name="Geib S.M."/>
            <person name="Fabrick J.A."/>
            <person name="Brent C.S."/>
            <person name="Walsh D."/>
            <person name="Lavine L.C."/>
        </authorList>
    </citation>
    <scope>NUCLEOTIDE SEQUENCE</scope>
</reference>
<dbReference type="GO" id="GO:0048513">
    <property type="term" value="P:animal organ development"/>
    <property type="evidence" value="ECO:0007669"/>
    <property type="project" value="UniProtKB-ARBA"/>
</dbReference>
<name>A0A0A9ZF81_LYGHE</name>
<feature type="disulfide bond" evidence="5">
    <location>
        <begin position="48"/>
        <end position="58"/>
    </location>
</feature>
<dbReference type="FunFam" id="2.10.25.10:FF:000001">
    <property type="entry name" value="Tenascin C"/>
    <property type="match status" value="1"/>
</dbReference>
<evidence type="ECO:0000256" key="5">
    <source>
        <dbReference type="PROSITE-ProRule" id="PRU00076"/>
    </source>
</evidence>
<feature type="domain" description="EGF-like" evidence="6">
    <location>
        <begin position="44"/>
        <end position="77"/>
    </location>
</feature>
<dbReference type="GO" id="GO:0048731">
    <property type="term" value="P:system development"/>
    <property type="evidence" value="ECO:0007669"/>
    <property type="project" value="UniProtKB-ARBA"/>
</dbReference>
<dbReference type="PROSITE" id="PS00022">
    <property type="entry name" value="EGF_1"/>
    <property type="match status" value="3"/>
</dbReference>
<dbReference type="InterPro" id="IPR051216">
    <property type="entry name" value="Teneurin"/>
</dbReference>
<dbReference type="PANTHER" id="PTHR11219:SF69">
    <property type="entry name" value="TENEURIN-A"/>
    <property type="match status" value="1"/>
</dbReference>
<dbReference type="EMBL" id="GBHO01000465">
    <property type="protein sequence ID" value="JAG43139.1"/>
    <property type="molecule type" value="Transcribed_RNA"/>
</dbReference>
<dbReference type="PROSITE" id="PS50026">
    <property type="entry name" value="EGF_3"/>
    <property type="match status" value="2"/>
</dbReference>
<proteinExistence type="predicted"/>
<feature type="disulfide bond" evidence="5">
    <location>
        <begin position="12"/>
        <end position="22"/>
    </location>
</feature>
<keyword evidence="4" id="KW-0325">Glycoprotein</keyword>
<gene>
    <name evidence="7" type="primary">TNXB_2</name>
    <name evidence="7" type="ORF">CM83_11890</name>
</gene>
<evidence type="ECO:0000256" key="1">
    <source>
        <dbReference type="ARBA" id="ARBA00022536"/>
    </source>
</evidence>
<organism evidence="7">
    <name type="scientific">Lygus hesperus</name>
    <name type="common">Western plant bug</name>
    <dbReference type="NCBI Taxonomy" id="30085"/>
    <lineage>
        <taxon>Eukaryota</taxon>
        <taxon>Metazoa</taxon>
        <taxon>Ecdysozoa</taxon>
        <taxon>Arthropoda</taxon>
        <taxon>Hexapoda</taxon>
        <taxon>Insecta</taxon>
        <taxon>Pterygota</taxon>
        <taxon>Neoptera</taxon>
        <taxon>Paraneoptera</taxon>
        <taxon>Hemiptera</taxon>
        <taxon>Heteroptera</taxon>
        <taxon>Panheteroptera</taxon>
        <taxon>Cimicomorpha</taxon>
        <taxon>Miridae</taxon>
        <taxon>Mirini</taxon>
        <taxon>Lygus</taxon>
    </lineage>
</organism>
<feature type="disulfide bond" evidence="5">
    <location>
        <begin position="67"/>
        <end position="76"/>
    </location>
</feature>
<keyword evidence="3 5" id="KW-1015">Disulfide bond</keyword>
<dbReference type="PROSITE" id="PS01186">
    <property type="entry name" value="EGF_2"/>
    <property type="match status" value="2"/>
</dbReference>
<evidence type="ECO:0000256" key="3">
    <source>
        <dbReference type="ARBA" id="ARBA00023157"/>
    </source>
</evidence>
<dbReference type="InterPro" id="IPR000742">
    <property type="entry name" value="EGF"/>
</dbReference>
<evidence type="ECO:0000259" key="6">
    <source>
        <dbReference type="PROSITE" id="PS50026"/>
    </source>
</evidence>
<dbReference type="InterPro" id="IPR002049">
    <property type="entry name" value="LE_dom"/>
</dbReference>
<evidence type="ECO:0000256" key="2">
    <source>
        <dbReference type="ARBA" id="ARBA00022737"/>
    </source>
</evidence>
<dbReference type="SMART" id="SM00181">
    <property type="entry name" value="EGF"/>
    <property type="match status" value="2"/>
</dbReference>
<sequence>MFTLWYEPLRLCPNNCGNHGVCNPHTGLCVCDHGYQGENCALLNSISCTVYGCKHGTCDTSTDRCVCDDGYYGYDCTITLYDYRASIAACNYHGTYNPLTGTCDCDSDYSGSDCTIYVPV</sequence>
<evidence type="ECO:0000313" key="7">
    <source>
        <dbReference type="EMBL" id="JAG43139.1"/>
    </source>
</evidence>
<evidence type="ECO:0000256" key="4">
    <source>
        <dbReference type="ARBA" id="ARBA00023180"/>
    </source>
</evidence>